<dbReference type="Gene3D" id="2.60.200.20">
    <property type="match status" value="1"/>
</dbReference>
<evidence type="ECO:0000256" key="1">
    <source>
        <dbReference type="ARBA" id="ARBA00022553"/>
    </source>
</evidence>
<keyword evidence="5" id="KW-1185">Reference proteome</keyword>
<reference evidence="4 5" key="1">
    <citation type="submission" date="2019-07" db="EMBL/GenBank/DDBJ databases">
        <title>New Mycobacterium species.</title>
        <authorList>
            <person name="Tortoli E."/>
            <person name="Ghielmetti G."/>
            <person name="Friedel U."/>
            <person name="Trovato A."/>
        </authorList>
    </citation>
    <scope>NUCLEOTIDE SEQUENCE [LARGE SCALE GENOMIC DNA]</scope>
    <source>
        <strain evidence="4 5">16-83</strain>
    </source>
</reference>
<protein>
    <submittedName>
        <fullName evidence="4">FHA domain-containing protein</fullName>
    </submittedName>
</protein>
<proteinExistence type="predicted"/>
<dbReference type="Pfam" id="PF00498">
    <property type="entry name" value="FHA"/>
    <property type="match status" value="1"/>
</dbReference>
<evidence type="ECO:0000259" key="3">
    <source>
        <dbReference type="PROSITE" id="PS50006"/>
    </source>
</evidence>
<dbReference type="InterPro" id="IPR008984">
    <property type="entry name" value="SMAD_FHA_dom_sf"/>
</dbReference>
<feature type="domain" description="FHA" evidence="3">
    <location>
        <begin position="72"/>
        <end position="123"/>
    </location>
</feature>
<feature type="compositionally biased region" description="Basic and acidic residues" evidence="2">
    <location>
        <begin position="10"/>
        <end position="20"/>
    </location>
</feature>
<feature type="region of interest" description="Disordered" evidence="2">
    <location>
        <begin position="1"/>
        <end position="20"/>
    </location>
</feature>
<gene>
    <name evidence="4" type="ORF">FPZ47_01195</name>
</gene>
<evidence type="ECO:0000313" key="5">
    <source>
        <dbReference type="Proteomes" id="UP000320513"/>
    </source>
</evidence>
<dbReference type="InterPro" id="IPR050923">
    <property type="entry name" value="Cell_Proc_Reg/RNA_Proc"/>
</dbReference>
<evidence type="ECO:0000256" key="2">
    <source>
        <dbReference type="SAM" id="MobiDB-lite"/>
    </source>
</evidence>
<dbReference type="AlphaFoldDB" id="A0A557Y156"/>
<dbReference type="SUPFAM" id="SSF49879">
    <property type="entry name" value="SMAD/FHA domain"/>
    <property type="match status" value="1"/>
</dbReference>
<dbReference type="PANTHER" id="PTHR23308">
    <property type="entry name" value="NUCLEAR INHIBITOR OF PROTEIN PHOSPHATASE-1"/>
    <property type="match status" value="1"/>
</dbReference>
<dbReference type="PROSITE" id="PS50006">
    <property type="entry name" value="FHA_DOMAIN"/>
    <property type="match status" value="1"/>
</dbReference>
<dbReference type="OrthoDB" id="9815925at2"/>
<dbReference type="Proteomes" id="UP000320513">
    <property type="component" value="Unassembled WGS sequence"/>
</dbReference>
<dbReference type="EMBL" id="VMQU01000003">
    <property type="protein sequence ID" value="TVS92303.1"/>
    <property type="molecule type" value="Genomic_DNA"/>
</dbReference>
<accession>A0A557Y156</accession>
<comment type="caution">
    <text evidence="4">The sequence shown here is derived from an EMBL/GenBank/DDBJ whole genome shotgun (WGS) entry which is preliminary data.</text>
</comment>
<organism evidence="4 5">
    <name type="scientific">Mycobacterium helveticum</name>
    <dbReference type="NCBI Taxonomy" id="2592811"/>
    <lineage>
        <taxon>Bacteria</taxon>
        <taxon>Bacillati</taxon>
        <taxon>Actinomycetota</taxon>
        <taxon>Actinomycetes</taxon>
        <taxon>Mycobacteriales</taxon>
        <taxon>Mycobacteriaceae</taxon>
        <taxon>Mycobacterium</taxon>
    </lineage>
</organism>
<dbReference type="InterPro" id="IPR000253">
    <property type="entry name" value="FHA_dom"/>
</dbReference>
<keyword evidence="1" id="KW-0597">Phosphoprotein</keyword>
<name>A0A557Y156_9MYCO</name>
<dbReference type="SMART" id="SM00240">
    <property type="entry name" value="FHA"/>
    <property type="match status" value="1"/>
</dbReference>
<evidence type="ECO:0000313" key="4">
    <source>
        <dbReference type="EMBL" id="TVS92303.1"/>
    </source>
</evidence>
<sequence length="146" mass="15841">MRHRSAAQDASERGHAPDDHTAHLASLADVRDELAWPGDDTEVEALPRGSALLVVKRGPNVGARFLLDAPVATIGRHPASDIYLDDITVSRRHAEIRRDDGADAFRIVDLGSLNSTYLNREPVDSAALSHGDELQLGNFRLVFLAG</sequence>